<feature type="transmembrane region" description="Helical" evidence="8">
    <location>
        <begin position="77"/>
        <end position="98"/>
    </location>
</feature>
<feature type="transmembrane region" description="Helical" evidence="8">
    <location>
        <begin position="119"/>
        <end position="139"/>
    </location>
</feature>
<dbReference type="InterPro" id="IPR004031">
    <property type="entry name" value="PMP22/EMP/MP20/Claudin"/>
</dbReference>
<evidence type="ECO:0000256" key="6">
    <source>
        <dbReference type="ARBA" id="ARBA00022989"/>
    </source>
</evidence>
<keyword evidence="10" id="KW-1185">Reference proteome</keyword>
<dbReference type="Gene3D" id="1.20.140.150">
    <property type="match status" value="1"/>
</dbReference>
<dbReference type="GO" id="GO:0005198">
    <property type="term" value="F:structural molecule activity"/>
    <property type="evidence" value="ECO:0007669"/>
    <property type="project" value="InterPro"/>
</dbReference>
<sequence>MNPAVEVACFALGFLGWILVGVALPNRYWRVSTVDGNVITTSTVYENLWMSCAMDATGVHSCREFPSLLALSGYLQASRALMITAIVLGACGVLATLVGMRCSKAGGENYVLKGRIAGVGGVLFVLQGLCTMISVSWYGERTYFPLNNAKRCHCGDVTQRAESAQSCSSFFCQVAPQIQCLKAKEMFSHTLESALVTSVKKEQSGLYWHQTVRG</sequence>
<keyword evidence="2 8" id="KW-0796">Tight junction</keyword>
<reference evidence="9 10" key="1">
    <citation type="submission" date="2019-04" db="EMBL/GenBank/DDBJ databases">
        <authorList>
            <consortium name="Wellcome Sanger Institute Data Sharing"/>
        </authorList>
    </citation>
    <scope>NUCLEOTIDE SEQUENCE [LARGE SCALE GENOMIC DNA]</scope>
</reference>
<dbReference type="Proteomes" id="UP000694397">
    <property type="component" value="Chromosome 21"/>
</dbReference>
<keyword evidence="7 8" id="KW-0472">Membrane</keyword>
<comment type="subcellular location">
    <subcellularLocation>
        <location evidence="8">Cell junction</location>
        <location evidence="8">Tight junction</location>
    </subcellularLocation>
    <subcellularLocation>
        <location evidence="8">Cell membrane</location>
        <topology evidence="8">Multi-pass membrane protein</topology>
    </subcellularLocation>
</comment>
<feature type="transmembrane region" description="Helical" evidence="8">
    <location>
        <begin position="7"/>
        <end position="24"/>
    </location>
</feature>
<gene>
    <name evidence="9" type="primary">LOC108918656</name>
</gene>
<dbReference type="Ensembl" id="ENSSFOT00015054248.1">
    <property type="protein sequence ID" value="ENSSFOP00015062592.1"/>
    <property type="gene ID" value="ENSSFOG00015000205.2"/>
</dbReference>
<dbReference type="InterPro" id="IPR006187">
    <property type="entry name" value="Claudin"/>
</dbReference>
<dbReference type="GO" id="GO:0005923">
    <property type="term" value="C:bicellular tight junction"/>
    <property type="evidence" value="ECO:0007669"/>
    <property type="project" value="UniProtKB-SubCell"/>
</dbReference>
<dbReference type="PANTHER" id="PTHR12002">
    <property type="entry name" value="CLAUDIN"/>
    <property type="match status" value="1"/>
</dbReference>
<evidence type="ECO:0000256" key="2">
    <source>
        <dbReference type="ARBA" id="ARBA00022427"/>
    </source>
</evidence>
<evidence type="ECO:0000313" key="9">
    <source>
        <dbReference type="Ensembl" id="ENSSFOP00015062592.1"/>
    </source>
</evidence>
<evidence type="ECO:0000256" key="8">
    <source>
        <dbReference type="RuleBase" id="RU060637"/>
    </source>
</evidence>
<evidence type="ECO:0000256" key="4">
    <source>
        <dbReference type="ARBA" id="ARBA00022692"/>
    </source>
</evidence>
<comment type="function">
    <text evidence="8">Claudins function as major constituents of the tight junction complexes that regulate the permeability of epithelia.</text>
</comment>
<dbReference type="GO" id="GO:0005886">
    <property type="term" value="C:plasma membrane"/>
    <property type="evidence" value="ECO:0007669"/>
    <property type="project" value="UniProtKB-SubCell"/>
</dbReference>
<accession>A0A8C9VNK5</accession>
<evidence type="ECO:0000256" key="1">
    <source>
        <dbReference type="ARBA" id="ARBA00008295"/>
    </source>
</evidence>
<dbReference type="AlphaFoldDB" id="A0A8C9VNK5"/>
<dbReference type="Pfam" id="PF00822">
    <property type="entry name" value="PMP22_Claudin"/>
    <property type="match status" value="1"/>
</dbReference>
<organism evidence="9 10">
    <name type="scientific">Scleropages formosus</name>
    <name type="common">Asian bonytongue</name>
    <name type="synonym">Osteoglossum formosum</name>
    <dbReference type="NCBI Taxonomy" id="113540"/>
    <lineage>
        <taxon>Eukaryota</taxon>
        <taxon>Metazoa</taxon>
        <taxon>Chordata</taxon>
        <taxon>Craniata</taxon>
        <taxon>Vertebrata</taxon>
        <taxon>Euteleostomi</taxon>
        <taxon>Actinopterygii</taxon>
        <taxon>Neopterygii</taxon>
        <taxon>Teleostei</taxon>
        <taxon>Osteoglossocephala</taxon>
        <taxon>Osteoglossomorpha</taxon>
        <taxon>Osteoglossiformes</taxon>
        <taxon>Osteoglossidae</taxon>
        <taxon>Scleropages</taxon>
    </lineage>
</organism>
<keyword evidence="3 8" id="KW-1003">Cell membrane</keyword>
<comment type="caution">
    <text evidence="8">Lacks conserved residue(s) required for the propagation of feature annotation.</text>
</comment>
<dbReference type="PROSITE" id="PS01346">
    <property type="entry name" value="CLAUDIN"/>
    <property type="match status" value="1"/>
</dbReference>
<protein>
    <recommendedName>
        <fullName evidence="8">Claudin</fullName>
    </recommendedName>
</protein>
<dbReference type="PRINTS" id="PR01077">
    <property type="entry name" value="CLAUDIN"/>
</dbReference>
<evidence type="ECO:0000256" key="3">
    <source>
        <dbReference type="ARBA" id="ARBA00022475"/>
    </source>
</evidence>
<proteinExistence type="inferred from homology"/>
<evidence type="ECO:0000313" key="10">
    <source>
        <dbReference type="Proteomes" id="UP000694397"/>
    </source>
</evidence>
<evidence type="ECO:0000256" key="5">
    <source>
        <dbReference type="ARBA" id="ARBA00022949"/>
    </source>
</evidence>
<dbReference type="InterPro" id="IPR017974">
    <property type="entry name" value="Claudin_CS"/>
</dbReference>
<keyword evidence="5 8" id="KW-0965">Cell junction</keyword>
<keyword evidence="6 8" id="KW-1133">Transmembrane helix</keyword>
<name>A0A8C9VNK5_SCLFO</name>
<reference evidence="9" key="2">
    <citation type="submission" date="2025-08" db="UniProtKB">
        <authorList>
            <consortium name="Ensembl"/>
        </authorList>
    </citation>
    <scope>IDENTIFICATION</scope>
</reference>
<reference evidence="9" key="3">
    <citation type="submission" date="2025-09" db="UniProtKB">
        <authorList>
            <consortium name="Ensembl"/>
        </authorList>
    </citation>
    <scope>IDENTIFICATION</scope>
</reference>
<dbReference type="GeneTree" id="ENSGT00940000165100"/>
<comment type="similarity">
    <text evidence="1 8">Belongs to the claudin family.</text>
</comment>
<evidence type="ECO:0000256" key="7">
    <source>
        <dbReference type="ARBA" id="ARBA00023136"/>
    </source>
</evidence>
<keyword evidence="4 8" id="KW-0812">Transmembrane</keyword>